<evidence type="ECO:0000259" key="1">
    <source>
        <dbReference type="Pfam" id="PF03372"/>
    </source>
</evidence>
<keyword evidence="3" id="KW-1185">Reference proteome</keyword>
<dbReference type="SUPFAM" id="SSF56219">
    <property type="entry name" value="DNase I-like"/>
    <property type="match status" value="1"/>
</dbReference>
<keyword evidence="2" id="KW-0540">Nuclease</keyword>
<name>A0ABT2ACN5_9BURK</name>
<feature type="domain" description="Endonuclease/exonuclease/phosphatase" evidence="1">
    <location>
        <begin position="5"/>
        <end position="281"/>
    </location>
</feature>
<dbReference type="PANTHER" id="PTHR14859">
    <property type="entry name" value="CALCOFLUOR WHITE HYPERSENSITIVE PROTEIN PRECURSOR"/>
    <property type="match status" value="1"/>
</dbReference>
<comment type="caution">
    <text evidence="2">The sequence shown here is derived from an EMBL/GenBank/DDBJ whole genome shotgun (WGS) entry which is preliminary data.</text>
</comment>
<dbReference type="InterPro" id="IPR051916">
    <property type="entry name" value="GPI-anchor_lipid_remodeler"/>
</dbReference>
<keyword evidence="2" id="KW-0255">Endonuclease</keyword>
<reference evidence="2 3" key="1">
    <citation type="submission" date="2022-08" db="EMBL/GenBank/DDBJ databases">
        <title>Reclassification of Massilia species as members of the genera Telluria, Duganella, Pseudoduganella, Mokoshia gen. nov. and Zemynaea gen. nov. using orthogonal and non-orthogonal genome-based approaches.</title>
        <authorList>
            <person name="Bowman J.P."/>
        </authorList>
    </citation>
    <scope>NUCLEOTIDE SEQUENCE [LARGE SCALE GENOMIC DNA]</scope>
    <source>
        <strain evidence="2 3">LMG 28164</strain>
    </source>
</reference>
<protein>
    <submittedName>
        <fullName evidence="2">Endonuclease/exonuclease/phosphatase family protein</fullName>
    </submittedName>
</protein>
<evidence type="ECO:0000313" key="2">
    <source>
        <dbReference type="EMBL" id="MCS0591980.1"/>
    </source>
</evidence>
<dbReference type="Pfam" id="PF03372">
    <property type="entry name" value="Exo_endo_phos"/>
    <property type="match status" value="1"/>
</dbReference>
<evidence type="ECO:0000313" key="3">
    <source>
        <dbReference type="Proteomes" id="UP001205560"/>
    </source>
</evidence>
<dbReference type="InterPro" id="IPR005135">
    <property type="entry name" value="Endo/exonuclease/phosphatase"/>
</dbReference>
<organism evidence="2 3">
    <name type="scientific">Massilia norwichensis</name>
    <dbReference type="NCBI Taxonomy" id="1442366"/>
    <lineage>
        <taxon>Bacteria</taxon>
        <taxon>Pseudomonadati</taxon>
        <taxon>Pseudomonadota</taxon>
        <taxon>Betaproteobacteria</taxon>
        <taxon>Burkholderiales</taxon>
        <taxon>Oxalobacteraceae</taxon>
        <taxon>Telluria group</taxon>
        <taxon>Massilia</taxon>
    </lineage>
</organism>
<keyword evidence="2" id="KW-0378">Hydrolase</keyword>
<dbReference type="Gene3D" id="3.60.10.10">
    <property type="entry name" value="Endonuclease/exonuclease/phosphatase"/>
    <property type="match status" value="1"/>
</dbReference>
<dbReference type="GO" id="GO:0004519">
    <property type="term" value="F:endonuclease activity"/>
    <property type="evidence" value="ECO:0007669"/>
    <property type="project" value="UniProtKB-KW"/>
</dbReference>
<sequence length="289" mass="31046">MLSILSWNIQSARAPAGGADLDAVLAGLERFAPGADVLCLQEVACGFPARDGSPGGDQFAGLARRLPGWHCASAYAVDTLAPDGGRRRLGNMVCSRHPILQVLRHSLPWPADLSLPPVPSMPRIALETTLDTPSGPLRLLNVHLEYFSETQRLAQLDALRRLQSEAWTHACSPPADAGPGGDPDSPFAFVPRPAAALLLGDFNMLPGSRSHRALLEPFGDATPPWRDAWQLVHPGRQHAPTVGLHDPNGAPFTFDYAFVSNNLAQRVRGLRIGQLACGSDHQPLLLELD</sequence>
<dbReference type="RefSeq" id="WP_258847739.1">
    <property type="nucleotide sequence ID" value="NZ_JANUGX010000034.1"/>
</dbReference>
<gene>
    <name evidence="2" type="ORF">NX782_22570</name>
</gene>
<dbReference type="InterPro" id="IPR036691">
    <property type="entry name" value="Endo/exonu/phosph_ase_sf"/>
</dbReference>
<dbReference type="Proteomes" id="UP001205560">
    <property type="component" value="Unassembled WGS sequence"/>
</dbReference>
<proteinExistence type="predicted"/>
<accession>A0ABT2ACN5</accession>
<dbReference type="EMBL" id="JANUGX010000034">
    <property type="protein sequence ID" value="MCS0591980.1"/>
    <property type="molecule type" value="Genomic_DNA"/>
</dbReference>
<dbReference type="PANTHER" id="PTHR14859:SF1">
    <property type="entry name" value="PGAP2-INTERACTING PROTEIN"/>
    <property type="match status" value="1"/>
</dbReference>